<keyword evidence="1" id="KW-0812">Transmembrane</keyword>
<reference evidence="3" key="1">
    <citation type="journal article" date="2020" name="bioRxiv">
        <title>Hybrid origin of Populus tomentosa Carr. identified through genome sequencing and phylogenomic analysis.</title>
        <authorList>
            <person name="An X."/>
            <person name="Gao K."/>
            <person name="Chen Z."/>
            <person name="Li J."/>
            <person name="Yang X."/>
            <person name="Yang X."/>
            <person name="Zhou J."/>
            <person name="Guo T."/>
            <person name="Zhao T."/>
            <person name="Huang S."/>
            <person name="Miao D."/>
            <person name="Khan W.U."/>
            <person name="Rao P."/>
            <person name="Ye M."/>
            <person name="Lei B."/>
            <person name="Liao W."/>
            <person name="Wang J."/>
            <person name="Ji L."/>
            <person name="Li Y."/>
            <person name="Guo B."/>
            <person name="Mustafa N.S."/>
            <person name="Li S."/>
            <person name="Yun Q."/>
            <person name="Keller S.R."/>
            <person name="Mao J."/>
            <person name="Zhang R."/>
            <person name="Strauss S.H."/>
        </authorList>
    </citation>
    <scope>NUCLEOTIDE SEQUENCE</scope>
    <source>
        <strain evidence="3">GM15</strain>
        <tissue evidence="3">Leaf</tissue>
    </source>
</reference>
<dbReference type="OrthoDB" id="427096at2759"/>
<dbReference type="GO" id="GO:0032580">
    <property type="term" value="C:Golgi cisterna membrane"/>
    <property type="evidence" value="ECO:0007669"/>
    <property type="project" value="UniProtKB-SubCell"/>
</dbReference>
<dbReference type="PANTHER" id="PTHR11929">
    <property type="entry name" value="ALPHA- 1,3 -FUCOSYLTRANSFERASE"/>
    <property type="match status" value="1"/>
</dbReference>
<dbReference type="AlphaFoldDB" id="A0A8X8CFJ3"/>
<dbReference type="InterPro" id="IPR001503">
    <property type="entry name" value="Glyco_trans_10"/>
</dbReference>
<dbReference type="FunFam" id="3.40.50.11660:FF:000003">
    <property type="entry name" value="Alpha-(1,4)-fucosyltransferase"/>
    <property type="match status" value="1"/>
</dbReference>
<comment type="subcellular location">
    <subcellularLocation>
        <location evidence="1">Golgi apparatus</location>
        <location evidence="1">Golgi stack membrane</location>
        <topology evidence="1">Single-pass type II membrane protein</topology>
    </subcellularLocation>
</comment>
<proteinExistence type="inferred from homology"/>
<keyword evidence="1" id="KW-0808">Transferase</keyword>
<keyword evidence="4" id="KW-1185">Reference proteome</keyword>
<protein>
    <recommendedName>
        <fullName evidence="1">Fucosyltransferase</fullName>
        <ecNumber evidence="1">2.4.1.-</ecNumber>
    </recommendedName>
</protein>
<dbReference type="GO" id="GO:0046920">
    <property type="term" value="F:alpha-(1-&gt;3)-fucosyltransferase activity"/>
    <property type="evidence" value="ECO:0007669"/>
    <property type="project" value="TreeGrafter"/>
</dbReference>
<comment type="caution">
    <text evidence="3">The sequence shown here is derived from an EMBL/GenBank/DDBJ whole genome shotgun (WGS) entry which is preliminary data.</text>
</comment>
<sequence length="277" mass="31446">MASLRRSVLECNLRVQFWEFDANNLYKVLLKRLNGDPLHVYMDLEAGRKRSGHEDLFISYHAEDDVQSTYAGALFHNGRNFHVSRLKDNDTLVYWSSSRCLANRNQLAKSLLSLLPHHSFGKCLNNVGRLDMALSFYPECANDASVKPKWWDHLHCAMSHYKFVLAIENTWTESYVTEKLFYALDSGAVPVYFGAPNVLDFVPPHSIIDGTKFSSKEELASYLKNLANDPVAYAEYHAWRRCGVLGNYGKTRAASLDTLPCRLCEAVSRKGGRDARA</sequence>
<evidence type="ECO:0000256" key="1">
    <source>
        <dbReference type="RuleBase" id="RU003832"/>
    </source>
</evidence>
<organism evidence="3 4">
    <name type="scientific">Populus tomentosa</name>
    <name type="common">Chinese white poplar</name>
    <dbReference type="NCBI Taxonomy" id="118781"/>
    <lineage>
        <taxon>Eukaryota</taxon>
        <taxon>Viridiplantae</taxon>
        <taxon>Streptophyta</taxon>
        <taxon>Embryophyta</taxon>
        <taxon>Tracheophyta</taxon>
        <taxon>Spermatophyta</taxon>
        <taxon>Magnoliopsida</taxon>
        <taxon>eudicotyledons</taxon>
        <taxon>Gunneridae</taxon>
        <taxon>Pentapetalae</taxon>
        <taxon>rosids</taxon>
        <taxon>fabids</taxon>
        <taxon>Malpighiales</taxon>
        <taxon>Salicaceae</taxon>
        <taxon>Saliceae</taxon>
        <taxon>Populus</taxon>
    </lineage>
</organism>
<dbReference type="Proteomes" id="UP000886885">
    <property type="component" value="Chromosome 13A"/>
</dbReference>
<dbReference type="InterPro" id="IPR055270">
    <property type="entry name" value="Glyco_tran_10_C"/>
</dbReference>
<keyword evidence="1" id="KW-0333">Golgi apparatus</keyword>
<gene>
    <name evidence="3" type="ORF">POTOM_044479</name>
</gene>
<evidence type="ECO:0000259" key="2">
    <source>
        <dbReference type="Pfam" id="PF00852"/>
    </source>
</evidence>
<name>A0A8X8CFJ3_POPTO</name>
<feature type="domain" description="Fucosyltransferase C-terminal" evidence="2">
    <location>
        <begin position="89"/>
        <end position="270"/>
    </location>
</feature>
<keyword evidence="1" id="KW-0328">Glycosyltransferase</keyword>
<comment type="similarity">
    <text evidence="1">Belongs to the glycosyltransferase 10 family.</text>
</comment>
<evidence type="ECO:0000313" key="4">
    <source>
        <dbReference type="Proteomes" id="UP000886885"/>
    </source>
</evidence>
<dbReference type="EMBL" id="JAAWWB010000025">
    <property type="protein sequence ID" value="KAG6752257.1"/>
    <property type="molecule type" value="Genomic_DNA"/>
</dbReference>
<dbReference type="PANTHER" id="PTHR11929:SF194">
    <property type="entry name" value="ALPHA-(1,3)-FUCOSYLTRANSFERASE 10"/>
    <property type="match status" value="1"/>
</dbReference>
<keyword evidence="1" id="KW-0472">Membrane</keyword>
<evidence type="ECO:0000313" key="3">
    <source>
        <dbReference type="EMBL" id="KAG6752257.1"/>
    </source>
</evidence>
<dbReference type="EC" id="2.4.1.-" evidence="1"/>
<dbReference type="Pfam" id="PF00852">
    <property type="entry name" value="Glyco_transf_10"/>
    <property type="match status" value="1"/>
</dbReference>
<accession>A0A8X8CFJ3</accession>